<protein>
    <submittedName>
        <fullName evidence="2">Uncharacterized protein</fullName>
    </submittedName>
</protein>
<dbReference type="Proteomes" id="UP000887565">
    <property type="component" value="Unplaced"/>
</dbReference>
<sequence>MLESNRENFQQNSFFAGKNFDRLDFKAIDRRAEEGWWHLYPFGEKYYDMDMALKPWKNLQIDLEFYFPYCGFRFNYTFIYPEGFVAFDRPHYVQPPFNFPNPRWPQDPDPSFVAAFLMEQSFAHIGERRLSHVWYRVVSRPQFRFRMPELRKQAAGDVFGTGGDRSEA</sequence>
<reference evidence="2" key="1">
    <citation type="submission" date="2022-11" db="UniProtKB">
        <authorList>
            <consortium name="WormBaseParasite"/>
        </authorList>
    </citation>
    <scope>IDENTIFICATION</scope>
</reference>
<name>A0A915IRF3_ROMCU</name>
<proteinExistence type="predicted"/>
<keyword evidence="1" id="KW-1185">Reference proteome</keyword>
<dbReference type="WBParaSite" id="nRc.2.0.1.t16783-RA">
    <property type="protein sequence ID" value="nRc.2.0.1.t16783-RA"/>
    <property type="gene ID" value="nRc.2.0.1.g16783"/>
</dbReference>
<evidence type="ECO:0000313" key="2">
    <source>
        <dbReference type="WBParaSite" id="nRc.2.0.1.t16783-RA"/>
    </source>
</evidence>
<evidence type="ECO:0000313" key="1">
    <source>
        <dbReference type="Proteomes" id="UP000887565"/>
    </source>
</evidence>
<organism evidence="1 2">
    <name type="scientific">Romanomermis culicivorax</name>
    <name type="common">Nematode worm</name>
    <dbReference type="NCBI Taxonomy" id="13658"/>
    <lineage>
        <taxon>Eukaryota</taxon>
        <taxon>Metazoa</taxon>
        <taxon>Ecdysozoa</taxon>
        <taxon>Nematoda</taxon>
        <taxon>Enoplea</taxon>
        <taxon>Dorylaimia</taxon>
        <taxon>Mermithida</taxon>
        <taxon>Mermithoidea</taxon>
        <taxon>Mermithidae</taxon>
        <taxon>Romanomermis</taxon>
    </lineage>
</organism>
<accession>A0A915IRF3</accession>
<dbReference type="AlphaFoldDB" id="A0A915IRF3"/>